<evidence type="ECO:0000259" key="7">
    <source>
        <dbReference type="PROSITE" id="PS51194"/>
    </source>
</evidence>
<dbReference type="Pfam" id="PF00271">
    <property type="entry name" value="Helicase_C"/>
    <property type="match status" value="1"/>
</dbReference>
<evidence type="ECO:0000259" key="6">
    <source>
        <dbReference type="PROSITE" id="PS51192"/>
    </source>
</evidence>
<dbReference type="PIRSF" id="PIRSF005496">
    <property type="entry name" value="ATP_hel_hrpB"/>
    <property type="match status" value="1"/>
</dbReference>
<dbReference type="RefSeq" id="WP_007019433.1">
    <property type="nucleotide sequence ID" value="NZ_CH724125.1"/>
</dbReference>
<dbReference type="GO" id="GO:0004386">
    <property type="term" value="F:helicase activity"/>
    <property type="evidence" value="ECO:0007669"/>
    <property type="project" value="UniProtKB-KW"/>
</dbReference>
<dbReference type="InterPro" id="IPR011545">
    <property type="entry name" value="DEAD/DEAH_box_helicase_dom"/>
</dbReference>
<dbReference type="Pfam" id="PF04408">
    <property type="entry name" value="WHD_HA2"/>
    <property type="match status" value="1"/>
</dbReference>
<keyword evidence="2" id="KW-0378">Hydrolase</keyword>
<evidence type="ECO:0000256" key="1">
    <source>
        <dbReference type="ARBA" id="ARBA00022741"/>
    </source>
</evidence>
<feature type="domain" description="Helicase C-terminal" evidence="7">
    <location>
        <begin position="207"/>
        <end position="375"/>
    </location>
</feature>
<dbReference type="Proteomes" id="UP000002171">
    <property type="component" value="Unassembled WGS sequence"/>
</dbReference>
<dbReference type="SUPFAM" id="SSF52540">
    <property type="entry name" value="P-loop containing nucleoside triphosphate hydrolases"/>
    <property type="match status" value="1"/>
</dbReference>
<dbReference type="InterPro" id="IPR048333">
    <property type="entry name" value="HA2_WH"/>
</dbReference>
<dbReference type="PROSITE" id="PS51194">
    <property type="entry name" value="HELICASE_CTER"/>
    <property type="match status" value="1"/>
</dbReference>
<keyword evidence="3 8" id="KW-0347">Helicase</keyword>
<dbReference type="NCBIfam" id="TIGR01970">
    <property type="entry name" value="DEAH_box_HrpB"/>
    <property type="match status" value="1"/>
</dbReference>
<dbReference type="SMART" id="SM00847">
    <property type="entry name" value="HA2"/>
    <property type="match status" value="1"/>
</dbReference>
<keyword evidence="9" id="KW-1185">Reference proteome</keyword>
<dbReference type="FunFam" id="3.40.50.300:FF:002125">
    <property type="entry name" value="ATP-dependent helicase HrpB"/>
    <property type="match status" value="1"/>
</dbReference>
<dbReference type="PANTHER" id="PTHR43519:SF1">
    <property type="entry name" value="ATP-DEPENDENT RNA HELICASE HRPB"/>
    <property type="match status" value="1"/>
</dbReference>
<dbReference type="GO" id="GO:0003676">
    <property type="term" value="F:nucleic acid binding"/>
    <property type="evidence" value="ECO:0007669"/>
    <property type="project" value="InterPro"/>
</dbReference>
<dbReference type="InterPro" id="IPR014001">
    <property type="entry name" value="Helicase_ATP-bd"/>
</dbReference>
<dbReference type="AlphaFoldDB" id="A0A7U8GRA9"/>
<dbReference type="InterPro" id="IPR007502">
    <property type="entry name" value="Helicase-assoc_dom"/>
</dbReference>
<dbReference type="InterPro" id="IPR027417">
    <property type="entry name" value="P-loop_NTPase"/>
</dbReference>
<dbReference type="InterPro" id="IPR056329">
    <property type="entry name" value="CON_HrpB"/>
</dbReference>
<evidence type="ECO:0000256" key="3">
    <source>
        <dbReference type="ARBA" id="ARBA00022806"/>
    </source>
</evidence>
<reference evidence="8 9" key="1">
    <citation type="submission" date="2006-02" db="EMBL/GenBank/DDBJ databases">
        <authorList>
            <person name="Pinhassi J."/>
            <person name="Pedros-Alio C."/>
            <person name="Ferriera S."/>
            <person name="Johnson J."/>
            <person name="Kravitz S."/>
            <person name="Halpern A."/>
            <person name="Remington K."/>
            <person name="Beeson K."/>
            <person name="Tran B."/>
            <person name="Rogers Y.-H."/>
            <person name="Friedman R."/>
            <person name="Venter J.C."/>
        </authorList>
    </citation>
    <scope>NUCLEOTIDE SEQUENCE [LARGE SCALE GENOMIC DNA]</scope>
    <source>
        <strain evidence="8 9">MED92</strain>
    </source>
</reference>
<dbReference type="PROSITE" id="PS51192">
    <property type="entry name" value="HELICASE_ATP_BIND_1"/>
    <property type="match status" value="1"/>
</dbReference>
<dbReference type="GO" id="GO:0016787">
    <property type="term" value="F:hydrolase activity"/>
    <property type="evidence" value="ECO:0007669"/>
    <property type="project" value="UniProtKB-KW"/>
</dbReference>
<dbReference type="OrthoDB" id="9805617at2"/>
<dbReference type="Pfam" id="PF00270">
    <property type="entry name" value="DEAD"/>
    <property type="match status" value="1"/>
</dbReference>
<evidence type="ECO:0000313" key="9">
    <source>
        <dbReference type="Proteomes" id="UP000002171"/>
    </source>
</evidence>
<proteinExistence type="predicted"/>
<organism evidence="8 9">
    <name type="scientific">Neptuniibacter caesariensis</name>
    <dbReference type="NCBI Taxonomy" id="207954"/>
    <lineage>
        <taxon>Bacteria</taxon>
        <taxon>Pseudomonadati</taxon>
        <taxon>Pseudomonadota</taxon>
        <taxon>Gammaproteobacteria</taxon>
        <taxon>Oceanospirillales</taxon>
        <taxon>Oceanospirillaceae</taxon>
        <taxon>Neptuniibacter</taxon>
    </lineage>
</organism>
<comment type="caution">
    <text evidence="8">The sequence shown here is derived from an EMBL/GenBank/DDBJ whole genome shotgun (WGS) entry which is preliminary data.</text>
</comment>
<dbReference type="SMART" id="SM00490">
    <property type="entry name" value="HELICc"/>
    <property type="match status" value="1"/>
</dbReference>
<dbReference type="InterPro" id="IPR013689">
    <property type="entry name" value="RNA_helicase_ATP-dep_HrpB_C"/>
</dbReference>
<dbReference type="EMBL" id="AAOW01000023">
    <property type="protein sequence ID" value="EAR60146.1"/>
    <property type="molecule type" value="Genomic_DNA"/>
</dbReference>
<dbReference type="Pfam" id="PF08482">
    <property type="entry name" value="HrpB_C"/>
    <property type="match status" value="1"/>
</dbReference>
<dbReference type="InterPro" id="IPR001650">
    <property type="entry name" value="Helicase_C-like"/>
</dbReference>
<feature type="compositionally biased region" description="Basic residues" evidence="5">
    <location>
        <begin position="832"/>
        <end position="842"/>
    </location>
</feature>
<keyword evidence="4" id="KW-0067">ATP-binding</keyword>
<feature type="domain" description="Helicase ATP-binding" evidence="6">
    <location>
        <begin position="14"/>
        <end position="180"/>
    </location>
</feature>
<evidence type="ECO:0000256" key="5">
    <source>
        <dbReference type="SAM" id="MobiDB-lite"/>
    </source>
</evidence>
<dbReference type="CDD" id="cd17990">
    <property type="entry name" value="DEXHc_HrpB"/>
    <property type="match status" value="1"/>
</dbReference>
<dbReference type="Gene3D" id="3.40.50.300">
    <property type="entry name" value="P-loop containing nucleotide triphosphate hydrolases"/>
    <property type="match status" value="2"/>
</dbReference>
<dbReference type="GO" id="GO:0005524">
    <property type="term" value="F:ATP binding"/>
    <property type="evidence" value="ECO:0007669"/>
    <property type="project" value="UniProtKB-KW"/>
</dbReference>
<name>A0A7U8GRA9_NEPCE</name>
<evidence type="ECO:0000256" key="2">
    <source>
        <dbReference type="ARBA" id="ARBA00022801"/>
    </source>
</evidence>
<dbReference type="Gene3D" id="1.20.120.1080">
    <property type="match status" value="1"/>
</dbReference>
<protein>
    <submittedName>
        <fullName evidence="8">ATP-dependent helicase HrpB</fullName>
    </submittedName>
</protein>
<dbReference type="InterPro" id="IPR010225">
    <property type="entry name" value="HrpB"/>
</dbReference>
<accession>A0A7U8GRA9</accession>
<feature type="region of interest" description="Disordered" evidence="5">
    <location>
        <begin position="813"/>
        <end position="842"/>
    </location>
</feature>
<dbReference type="PANTHER" id="PTHR43519">
    <property type="entry name" value="ATP-DEPENDENT RNA HELICASE HRPB"/>
    <property type="match status" value="1"/>
</dbReference>
<sequence length="842" mass="94363">MTTLPIESALPELLEALINHDQAVLEAPPGAGKTTQVPLSLKDANWLNDQKMLMLEPRRIAAKTAAARMASMLGEAVGDTVGYRVRLDTKVSGKTRIEIVTEGILVRMLQSDPSLEGYGLVIFDEFHERNMDAELGLALTLEARAIFREDDPLKLLIMSATLDGEAISDLLGNAPIIKSLGRSYPVKEVYTGAPQQNEWIETKTVKAIEQALLEQEGSILCFLPGQREIRKTAELLEERTLPQQEKVIITPLYGDLKLEQQQMAIEPAPKGQRKIVLATNIAETSLTIQGISAVVDAGLEREARYDPTTAMTRLHTCKISKASSVQRAGRAGRLGPGTCYRLWSESQQEQLVAFSQPEILQADLTSLALQLCCWGIPDPNSLAWIDAPPKGAYNQAIELLKSLEAIDEKGAATSHGEQMAQFPLHPRLSHMMIKAKELGLEKKAAAIAALLMERDPLKTNQSDIEERLDWLETTPQHNKGAWYRLDTQRKQLIRICDSLPCANLSLPNSIDSRYQAGLLLALAYPDRIAHRKPEKLSQYQLSNGRSASFREQDRLARHPWLTVANLQGRHGESSDTITLAAALDETLLARFIPDLITEAEMIDWDKQTDRLVAEQQTCIGKLVLERTPLDSPSREAIISAICQQIQKRGLHILPWSDELRDWQQRVVFLYQHDNSANQWPDLSDQWLVDNIQSWLGPYLTDVSHINHLKRLDLKSILLALLPWPLPQAMEQLAPEKYQVPSGSKKRIDYATYPPILAVKLQEMFGCDETPTIANGVSLQLHLLSPAQRPLQVTQDLVSFWENGYKEVQKDMKGRYPKHPWPDDPMTFQPTAKTKRHLNKNGA</sequence>
<gene>
    <name evidence="8" type="ORF">MED92_08822</name>
</gene>
<evidence type="ECO:0000313" key="8">
    <source>
        <dbReference type="EMBL" id="EAR60146.1"/>
    </source>
</evidence>
<evidence type="ECO:0000256" key="4">
    <source>
        <dbReference type="ARBA" id="ARBA00022840"/>
    </source>
</evidence>
<dbReference type="SMART" id="SM00487">
    <property type="entry name" value="DEXDc"/>
    <property type="match status" value="1"/>
</dbReference>
<dbReference type="Pfam" id="PF24473">
    <property type="entry name" value="CON_HrpB"/>
    <property type="match status" value="1"/>
</dbReference>
<dbReference type="InterPro" id="IPR049614">
    <property type="entry name" value="HrpB_DEXH"/>
</dbReference>
<dbReference type="CDD" id="cd18791">
    <property type="entry name" value="SF2_C_RHA"/>
    <property type="match status" value="1"/>
</dbReference>
<keyword evidence="1" id="KW-0547">Nucleotide-binding</keyword>